<evidence type="ECO:0000256" key="2">
    <source>
        <dbReference type="PIRSR" id="PIRSR610708-1"/>
    </source>
</evidence>
<dbReference type="SFLD" id="SFLDG01126">
    <property type="entry name" value="C1.2:_Nucleotidase_Like"/>
    <property type="match status" value="1"/>
</dbReference>
<reference evidence="3 4" key="1">
    <citation type="submission" date="2019-05" db="EMBL/GenBank/DDBJ databases">
        <title>Psychrobacillus vulpis sp. nov., a new species isolated from feces of a red fox that inhabits in The Tablas de Daimiel Natural Park, Albacete, Spain.</title>
        <authorList>
            <person name="Rodriguez M."/>
            <person name="Reina J.C."/>
            <person name="Bejar V."/>
            <person name="Llamas I."/>
        </authorList>
    </citation>
    <scope>NUCLEOTIDE SEQUENCE [LARGE SCALE GENOMIC DNA]</scope>
    <source>
        <strain evidence="3 4">NHI-2</strain>
    </source>
</reference>
<dbReference type="Proteomes" id="UP000318937">
    <property type="component" value="Unassembled WGS sequence"/>
</dbReference>
<dbReference type="RefSeq" id="WP_142605065.1">
    <property type="nucleotide sequence ID" value="NZ_VDGG01000002.1"/>
</dbReference>
<gene>
    <name evidence="3" type="ORF">FG383_01445</name>
</gene>
<evidence type="ECO:0000256" key="1">
    <source>
        <dbReference type="ARBA" id="ARBA00009589"/>
    </source>
</evidence>
<dbReference type="Gene3D" id="3.40.50.1000">
    <property type="entry name" value="HAD superfamily/HAD-like"/>
    <property type="match status" value="1"/>
</dbReference>
<dbReference type="InterPro" id="IPR010708">
    <property type="entry name" value="5'(3')-deoxyribonucleotidase"/>
</dbReference>
<dbReference type="PANTHER" id="PTHR16504">
    <property type="entry name" value="5'(3')-DEOXYRIBONUCLEOTIDASE"/>
    <property type="match status" value="1"/>
</dbReference>
<feature type="active site" description="Nucleophile" evidence="2">
    <location>
        <position position="7"/>
    </location>
</feature>
<comment type="caution">
    <text evidence="3">The sequence shown here is derived from an EMBL/GenBank/DDBJ whole genome shotgun (WGS) entry which is preliminary data.</text>
</comment>
<dbReference type="Pfam" id="PF06941">
    <property type="entry name" value="NT5C"/>
    <property type="match status" value="1"/>
</dbReference>
<dbReference type="InterPro" id="IPR036412">
    <property type="entry name" value="HAD-like_sf"/>
</dbReference>
<dbReference type="PANTHER" id="PTHR16504:SF4">
    <property type="entry name" value="5'(3')-DEOXYRIBONUCLEOTIDASE"/>
    <property type="match status" value="1"/>
</dbReference>
<name>A0A544TM59_9BACI</name>
<proteinExistence type="inferred from homology"/>
<dbReference type="SFLD" id="SFLDG01146">
    <property type="entry name" value="C1.2.2"/>
    <property type="match status" value="1"/>
</dbReference>
<evidence type="ECO:0000313" key="3">
    <source>
        <dbReference type="EMBL" id="TQR18541.1"/>
    </source>
</evidence>
<accession>A0A544TM59</accession>
<dbReference type="AlphaFoldDB" id="A0A544TM59"/>
<protein>
    <submittedName>
        <fullName evidence="3">5'-3'-deoxyribonucleotidase</fullName>
    </submittedName>
</protein>
<keyword evidence="4" id="KW-1185">Reference proteome</keyword>
<dbReference type="GO" id="GO:0009223">
    <property type="term" value="P:pyrimidine deoxyribonucleotide catabolic process"/>
    <property type="evidence" value="ECO:0007669"/>
    <property type="project" value="TreeGrafter"/>
</dbReference>
<dbReference type="EMBL" id="VDGG01000002">
    <property type="protein sequence ID" value="TQR18541.1"/>
    <property type="molecule type" value="Genomic_DNA"/>
</dbReference>
<organism evidence="3 4">
    <name type="scientific">Psychrobacillus soli</name>
    <dbReference type="NCBI Taxonomy" id="1543965"/>
    <lineage>
        <taxon>Bacteria</taxon>
        <taxon>Bacillati</taxon>
        <taxon>Bacillota</taxon>
        <taxon>Bacilli</taxon>
        <taxon>Bacillales</taxon>
        <taxon>Bacillaceae</taxon>
        <taxon>Psychrobacillus</taxon>
    </lineage>
</organism>
<feature type="active site" description="Proton donor" evidence="2">
    <location>
        <position position="9"/>
    </location>
</feature>
<evidence type="ECO:0000313" key="4">
    <source>
        <dbReference type="Proteomes" id="UP000318937"/>
    </source>
</evidence>
<comment type="similarity">
    <text evidence="1">Belongs to the 5'(3')-deoxyribonucleotidase family.</text>
</comment>
<sequence>MKRIAIDMDEVISAFSLKCLQLFNAEYNSNYTVDHLHGKLLAELDHRFNDKVNVYLAEESFFQGLDVIEGSQDALRRLNEQYEIFIVTAAMEFPASLAPKYQWLKKHFPFLNEKHFVFCGDKSIIRADYLIDDTPLNLENFEGEGLLFSAPHNMNNTSYVRLNNWKEVEQYFKD</sequence>
<dbReference type="SUPFAM" id="SSF56784">
    <property type="entry name" value="HAD-like"/>
    <property type="match status" value="1"/>
</dbReference>
<dbReference type="InterPro" id="IPR023214">
    <property type="entry name" value="HAD_sf"/>
</dbReference>
<dbReference type="GO" id="GO:0008253">
    <property type="term" value="F:5'-nucleotidase activity"/>
    <property type="evidence" value="ECO:0007669"/>
    <property type="project" value="InterPro"/>
</dbReference>
<dbReference type="OrthoDB" id="278110at2"/>
<dbReference type="SFLD" id="SFLDS00003">
    <property type="entry name" value="Haloacid_Dehalogenase"/>
    <property type="match status" value="1"/>
</dbReference>
<dbReference type="Gene3D" id="1.10.40.40">
    <property type="entry name" value="Deoxyribonucleotidase, domain 2"/>
    <property type="match status" value="1"/>
</dbReference>